<dbReference type="RefSeq" id="WP_121586303.1">
    <property type="nucleotide sequence ID" value="NZ_RCHT01000004.1"/>
</dbReference>
<dbReference type="InterPro" id="IPR002830">
    <property type="entry name" value="UbiD"/>
</dbReference>
<evidence type="ECO:0000313" key="6">
    <source>
        <dbReference type="Proteomes" id="UP000276301"/>
    </source>
</evidence>
<dbReference type="Pfam" id="PF01977">
    <property type="entry name" value="UbiD"/>
    <property type="match status" value="1"/>
</dbReference>
<dbReference type="InterPro" id="IPR048304">
    <property type="entry name" value="UbiD_Rift_dom"/>
</dbReference>
<dbReference type="GO" id="GO:0005737">
    <property type="term" value="C:cytoplasm"/>
    <property type="evidence" value="ECO:0007669"/>
    <property type="project" value="TreeGrafter"/>
</dbReference>
<dbReference type="Pfam" id="PF20696">
    <property type="entry name" value="UbiD_C"/>
    <property type="match status" value="1"/>
</dbReference>
<dbReference type="PANTHER" id="PTHR30108">
    <property type="entry name" value="3-OCTAPRENYL-4-HYDROXYBENZOATE CARBOXY-LYASE-RELATED"/>
    <property type="match status" value="1"/>
</dbReference>
<proteinExistence type="inferred from homology"/>
<protein>
    <submittedName>
        <fullName evidence="5">UbiD family decarboxylase</fullName>
    </submittedName>
</protein>
<dbReference type="GO" id="GO:0016831">
    <property type="term" value="F:carboxy-lyase activity"/>
    <property type="evidence" value="ECO:0007669"/>
    <property type="project" value="InterPro"/>
</dbReference>
<dbReference type="Proteomes" id="UP000276301">
    <property type="component" value="Unassembled WGS sequence"/>
</dbReference>
<dbReference type="AlphaFoldDB" id="A0A498D0A7"/>
<dbReference type="Pfam" id="PF20695">
    <property type="entry name" value="UbiD_N"/>
    <property type="match status" value="1"/>
</dbReference>
<organism evidence="5 6">
    <name type="scientific">Anaerotruncus massiliensis</name>
    <name type="common">ex Liu et al. 2021</name>
    <dbReference type="NCBI Taxonomy" id="2321404"/>
    <lineage>
        <taxon>Bacteria</taxon>
        <taxon>Bacillati</taxon>
        <taxon>Bacillota</taxon>
        <taxon>Clostridia</taxon>
        <taxon>Eubacteriales</taxon>
        <taxon>Oscillospiraceae</taxon>
        <taxon>Anaerotruncus</taxon>
    </lineage>
</organism>
<reference evidence="5 6" key="1">
    <citation type="submission" date="2018-10" db="EMBL/GenBank/DDBJ databases">
        <title>Anaerotruncus faecis sp. nov., isolated from human feces.</title>
        <authorList>
            <person name="Wang Y.-J."/>
        </authorList>
    </citation>
    <scope>NUCLEOTIDE SEQUENCE [LARGE SCALE GENOMIC DNA]</scope>
    <source>
        <strain evidence="5 6">22A2-44</strain>
    </source>
</reference>
<dbReference type="SUPFAM" id="SSF143968">
    <property type="entry name" value="UbiD C-terminal domain-like"/>
    <property type="match status" value="1"/>
</dbReference>
<dbReference type="NCBIfam" id="TIGR00148">
    <property type="entry name" value="UbiD family decarboxylase"/>
    <property type="match status" value="1"/>
</dbReference>
<feature type="domain" description="3-octaprenyl-4-hydroxybenzoate carboxy-lyase-like Rift-related" evidence="2">
    <location>
        <begin position="105"/>
        <end position="298"/>
    </location>
</feature>
<accession>A0A498D0A7</accession>
<feature type="domain" description="3-octaprenyl-4-hydroxybenzoate carboxy-lyase-like N-terminal" evidence="3">
    <location>
        <begin position="22"/>
        <end position="89"/>
    </location>
</feature>
<dbReference type="SUPFAM" id="SSF50475">
    <property type="entry name" value="FMN-binding split barrel"/>
    <property type="match status" value="1"/>
</dbReference>
<gene>
    <name evidence="5" type="ORF">D4A47_04270</name>
</gene>
<dbReference type="InterPro" id="IPR049381">
    <property type="entry name" value="UbiD-like_C"/>
</dbReference>
<comment type="caution">
    <text evidence="5">The sequence shown here is derived from an EMBL/GenBank/DDBJ whole genome shotgun (WGS) entry which is preliminary data.</text>
</comment>
<comment type="similarity">
    <text evidence="1">Belongs to the UbiD family.</text>
</comment>
<evidence type="ECO:0000313" key="5">
    <source>
        <dbReference type="EMBL" id="RLL13165.1"/>
    </source>
</evidence>
<sequence length="463" mass="51521">MAKDLRTFIDSVKAAGPKYFLELTKPVDSNLEISTLQQQMDDAAKFPVMYFDKVKGYDMPLITNTFGSYDMLGQIFGLKANTSKDQILQEYIKRGNNPIDPVVIDKDAPCQEVVWEGADIDLNKLPIPIHAPLDEGRYVSAGFTVCKDPDTGIYNAGWYRHVVKSANQITAMINPNNHGKHIGRRYAELGRKMEVALVIGHHPAVILASCERGSIDMDEFKVMGGFLEEPVRMVKGKTIDLLVPADAEIVLEGWIDPAVEAKDGPFAEFAHYYGHEMPAYMINVTAITMRKDAIFYDLNPAGTEHNMSGVLPFESILYRAVKSKMPSLKALHLPPSGVCLFHSYISIKKRNPGEGRMAGLAAIAAESMLKMAIVVDDDIDVYNERDVMWAVATRVQGDKDIVIIPDVCGSHLDPLSYDETRLERGSMTTKVIIDATKPVGKEFATRVMPDEKTMNRISIEDYL</sequence>
<evidence type="ECO:0000256" key="1">
    <source>
        <dbReference type="ARBA" id="ARBA00010021"/>
    </source>
</evidence>
<evidence type="ECO:0000259" key="3">
    <source>
        <dbReference type="Pfam" id="PF20695"/>
    </source>
</evidence>
<keyword evidence="6" id="KW-1185">Reference proteome</keyword>
<dbReference type="InterPro" id="IPR049383">
    <property type="entry name" value="UbiD-like_N"/>
</dbReference>
<dbReference type="PANTHER" id="PTHR30108:SF21">
    <property type="entry name" value="4-HYDROXYBENZOATE DECARBOXYLASE"/>
    <property type="match status" value="1"/>
</dbReference>
<dbReference type="EMBL" id="RCHT01000004">
    <property type="protein sequence ID" value="RLL13165.1"/>
    <property type="molecule type" value="Genomic_DNA"/>
</dbReference>
<feature type="domain" description="3-octaprenyl-4-hydroxybenzoate carboxy-lyase-like C-terminal" evidence="4">
    <location>
        <begin position="314"/>
        <end position="435"/>
    </location>
</feature>
<name>A0A498D0A7_9FIRM</name>
<evidence type="ECO:0000259" key="2">
    <source>
        <dbReference type="Pfam" id="PF01977"/>
    </source>
</evidence>
<evidence type="ECO:0000259" key="4">
    <source>
        <dbReference type="Pfam" id="PF20696"/>
    </source>
</evidence>
<dbReference type="Gene3D" id="3.40.1670.10">
    <property type="entry name" value="UbiD C-terminal domain-like"/>
    <property type="match status" value="1"/>
</dbReference>